<comment type="caution">
    <text evidence="1">The sequence shown here is derived from an EMBL/GenBank/DDBJ whole genome shotgun (WGS) entry which is preliminary data.</text>
</comment>
<dbReference type="RefSeq" id="WP_090963737.1">
    <property type="nucleotide sequence ID" value="NZ_FOOA01000010.1"/>
</dbReference>
<protein>
    <submittedName>
        <fullName evidence="1">Uncharacterized protein</fullName>
    </submittedName>
</protein>
<reference evidence="1 2" key="1">
    <citation type="submission" date="2020-08" db="EMBL/GenBank/DDBJ databases">
        <title>Genomic Encyclopedia of Type Strains, Phase IV (KMG-IV): sequencing the most valuable type-strain genomes for metagenomic binning, comparative biology and taxonomic classification.</title>
        <authorList>
            <person name="Goeker M."/>
        </authorList>
    </citation>
    <scope>NUCLEOTIDE SEQUENCE [LARGE SCALE GENOMIC DNA]</scope>
    <source>
        <strain evidence="1 2">DSM 25024</strain>
    </source>
</reference>
<dbReference type="AlphaFoldDB" id="A0A7W6C321"/>
<dbReference type="EMBL" id="JACIDO010000009">
    <property type="protein sequence ID" value="MBB3937527.1"/>
    <property type="molecule type" value="Genomic_DNA"/>
</dbReference>
<accession>A0A7W6C321</accession>
<evidence type="ECO:0000313" key="1">
    <source>
        <dbReference type="EMBL" id="MBB3937527.1"/>
    </source>
</evidence>
<gene>
    <name evidence="1" type="ORF">GGR05_003693</name>
</gene>
<keyword evidence="2" id="KW-1185">Reference proteome</keyword>
<name>A0A7W6C321_9HYPH</name>
<sequence>MTRETACEPVGRSDRSDEEIDALQRLGDMLRERGWRPSEAQVCELARMLADRMPTASRSVRKV</sequence>
<dbReference type="Proteomes" id="UP000531216">
    <property type="component" value="Unassembled WGS sequence"/>
</dbReference>
<organism evidence="1 2">
    <name type="scientific">Aureimonas phyllosphaerae</name>
    <dbReference type="NCBI Taxonomy" id="1166078"/>
    <lineage>
        <taxon>Bacteria</taxon>
        <taxon>Pseudomonadati</taxon>
        <taxon>Pseudomonadota</taxon>
        <taxon>Alphaproteobacteria</taxon>
        <taxon>Hyphomicrobiales</taxon>
        <taxon>Aurantimonadaceae</taxon>
        <taxon>Aureimonas</taxon>
    </lineage>
</organism>
<proteinExistence type="predicted"/>
<evidence type="ECO:0000313" key="2">
    <source>
        <dbReference type="Proteomes" id="UP000531216"/>
    </source>
</evidence>